<keyword evidence="5" id="KW-1185">Reference proteome</keyword>
<dbReference type="SUPFAM" id="SSF52279">
    <property type="entry name" value="Beta-D-glucan exohydrolase, C-terminal domain"/>
    <property type="match status" value="1"/>
</dbReference>
<dbReference type="Pfam" id="PF14310">
    <property type="entry name" value="Fn3-like"/>
    <property type="match status" value="1"/>
</dbReference>
<organism evidence="4 5">
    <name type="scientific">Actinocorallia libanotica</name>
    <dbReference type="NCBI Taxonomy" id="46162"/>
    <lineage>
        <taxon>Bacteria</taxon>
        <taxon>Bacillati</taxon>
        <taxon>Actinomycetota</taxon>
        <taxon>Actinomycetes</taxon>
        <taxon>Streptosporangiales</taxon>
        <taxon>Thermomonosporaceae</taxon>
        <taxon>Actinocorallia</taxon>
    </lineage>
</organism>
<sequence length="217" mass="23106">MVSGRPLLLERVARTSNALLLAPLLGEAAGDAVAAALFGTADPGGRLPASFPRHLGQVPIYHGHRHGSGYDHPTGDTYAYVDLDDQSPLFAFGHGLSYTAFELRHAGEAEARDGMLRAPVRVSNTGRRDGETVVQLYARDEYAGVVRPVRQLLQFQRVALAAGESADLVLEAPVERLCHTLPDGRRGLEAGDVTLLAGFSSADIRCTATVPVDAINV</sequence>
<dbReference type="InterPro" id="IPR013783">
    <property type="entry name" value="Ig-like_fold"/>
</dbReference>
<protein>
    <recommendedName>
        <fullName evidence="3">Fibronectin type III-like domain-containing protein</fullName>
    </recommendedName>
</protein>
<dbReference type="PANTHER" id="PTHR42715">
    <property type="entry name" value="BETA-GLUCOSIDASE"/>
    <property type="match status" value="1"/>
</dbReference>
<dbReference type="SMART" id="SM01217">
    <property type="entry name" value="Fn3_like"/>
    <property type="match status" value="1"/>
</dbReference>
<dbReference type="InterPro" id="IPR002772">
    <property type="entry name" value="Glyco_hydro_3_C"/>
</dbReference>
<dbReference type="PANTHER" id="PTHR42715:SF10">
    <property type="entry name" value="BETA-GLUCOSIDASE"/>
    <property type="match status" value="1"/>
</dbReference>
<dbReference type="InterPro" id="IPR036881">
    <property type="entry name" value="Glyco_hydro_3_C_sf"/>
</dbReference>
<dbReference type="EMBL" id="BAAAHH010000020">
    <property type="protein sequence ID" value="GAA0958159.1"/>
    <property type="molecule type" value="Genomic_DNA"/>
</dbReference>
<dbReference type="InterPro" id="IPR026891">
    <property type="entry name" value="Fn3-like"/>
</dbReference>
<keyword evidence="2" id="KW-0378">Hydrolase</keyword>
<feature type="domain" description="Fibronectin type III-like" evidence="3">
    <location>
        <begin position="132"/>
        <end position="201"/>
    </location>
</feature>
<dbReference type="Pfam" id="PF01915">
    <property type="entry name" value="Glyco_hydro_3_C"/>
    <property type="match status" value="1"/>
</dbReference>
<dbReference type="Gene3D" id="2.60.40.10">
    <property type="entry name" value="Immunoglobulins"/>
    <property type="match status" value="1"/>
</dbReference>
<reference evidence="4 5" key="1">
    <citation type="journal article" date="2019" name="Int. J. Syst. Evol. Microbiol.">
        <title>The Global Catalogue of Microorganisms (GCM) 10K type strain sequencing project: providing services to taxonomists for standard genome sequencing and annotation.</title>
        <authorList>
            <consortium name="The Broad Institute Genomics Platform"/>
            <consortium name="The Broad Institute Genome Sequencing Center for Infectious Disease"/>
            <person name="Wu L."/>
            <person name="Ma J."/>
        </authorList>
    </citation>
    <scope>NUCLEOTIDE SEQUENCE [LARGE SCALE GENOMIC DNA]</scope>
    <source>
        <strain evidence="4 5">JCM 10696</strain>
    </source>
</reference>
<dbReference type="Gene3D" id="3.40.50.1700">
    <property type="entry name" value="Glycoside hydrolase family 3 C-terminal domain"/>
    <property type="match status" value="1"/>
</dbReference>
<evidence type="ECO:0000256" key="1">
    <source>
        <dbReference type="ARBA" id="ARBA00005336"/>
    </source>
</evidence>
<accession>A0ABN1RJ26</accession>
<dbReference type="Proteomes" id="UP001500665">
    <property type="component" value="Unassembled WGS sequence"/>
</dbReference>
<dbReference type="InterPro" id="IPR050288">
    <property type="entry name" value="Cellulose_deg_GH3"/>
</dbReference>
<evidence type="ECO:0000313" key="5">
    <source>
        <dbReference type="Proteomes" id="UP001500665"/>
    </source>
</evidence>
<name>A0ABN1RJ26_9ACTN</name>
<comment type="similarity">
    <text evidence="1">Belongs to the glycosyl hydrolase 3 family.</text>
</comment>
<proteinExistence type="inferred from homology"/>
<evidence type="ECO:0000313" key="4">
    <source>
        <dbReference type="EMBL" id="GAA0958159.1"/>
    </source>
</evidence>
<evidence type="ECO:0000256" key="2">
    <source>
        <dbReference type="ARBA" id="ARBA00022801"/>
    </source>
</evidence>
<comment type="caution">
    <text evidence="4">The sequence shown here is derived from an EMBL/GenBank/DDBJ whole genome shotgun (WGS) entry which is preliminary data.</text>
</comment>
<evidence type="ECO:0000259" key="3">
    <source>
        <dbReference type="SMART" id="SM01217"/>
    </source>
</evidence>
<gene>
    <name evidence="4" type="ORF">GCM10009550_46350</name>
</gene>